<organism evidence="6 7">
    <name type="scientific">Nannocystis exedens</name>
    <dbReference type="NCBI Taxonomy" id="54"/>
    <lineage>
        <taxon>Bacteria</taxon>
        <taxon>Pseudomonadati</taxon>
        <taxon>Myxococcota</taxon>
        <taxon>Polyangia</taxon>
        <taxon>Nannocystales</taxon>
        <taxon>Nannocystaceae</taxon>
        <taxon>Nannocystis</taxon>
    </lineage>
</organism>
<evidence type="ECO:0000313" key="7">
    <source>
        <dbReference type="Proteomes" id="UP000199400"/>
    </source>
</evidence>
<dbReference type="Pfam" id="PF07719">
    <property type="entry name" value="TPR_2"/>
    <property type="match status" value="1"/>
</dbReference>
<dbReference type="InterPro" id="IPR001466">
    <property type="entry name" value="Beta-lactam-related"/>
</dbReference>
<proteinExistence type="predicted"/>
<evidence type="ECO:0000259" key="5">
    <source>
        <dbReference type="Pfam" id="PF00144"/>
    </source>
</evidence>
<feature type="repeat" description="TPR" evidence="3">
    <location>
        <begin position="470"/>
        <end position="503"/>
    </location>
</feature>
<dbReference type="Proteomes" id="UP000199400">
    <property type="component" value="Unassembled WGS sequence"/>
</dbReference>
<feature type="chain" id="PRO_5011452659" evidence="4">
    <location>
        <begin position="24"/>
        <end position="515"/>
    </location>
</feature>
<accession>A0A1I1ST82</accession>
<keyword evidence="7" id="KW-1185">Reference proteome</keyword>
<evidence type="ECO:0000256" key="4">
    <source>
        <dbReference type="SAM" id="SignalP"/>
    </source>
</evidence>
<keyword evidence="1" id="KW-0677">Repeat</keyword>
<dbReference type="InterPro" id="IPR013105">
    <property type="entry name" value="TPR_2"/>
</dbReference>
<dbReference type="SUPFAM" id="SSF48452">
    <property type="entry name" value="TPR-like"/>
    <property type="match status" value="1"/>
</dbReference>
<dbReference type="PROSITE" id="PS50005">
    <property type="entry name" value="TPR"/>
    <property type="match status" value="1"/>
</dbReference>
<dbReference type="Pfam" id="PF00144">
    <property type="entry name" value="Beta-lactamase"/>
    <property type="match status" value="1"/>
</dbReference>
<sequence length="515" mass="56669">MKAGFLVSAVLWGCAVTCGPSSAATAGPVPSKPAQLALAADRARLDAYFVALADAGEFNGAVLVAERGQVVYQRAFGHADFEARRANTNDTEFEMASIAKVFTAVAVLQLKEQGRLGLDDPLAKYFPAFPYEAITIRQLLSHSSGLSDQDLAPAFDAYRARIAPQRLGMNDLVPAVAGAKVDLKLRPGEKWWYCNLGYKLLALLVQDLSGESFDRYLKAHILRPAGMRRTYLKTAAINRADTPNFARNYDYPFRYSSQRVRLDYYEEATFGDAGVVSTTGDMLRLDRALRDGRLLKPETLREAYTPARLADGGPDFVWLNIGGMGEADDGLGWFVFRDAHDGRIVWHTGGMPGCATLFLRNLDKDQVVVVFDNTGGEGLYKKGLSAMRLLNGRPPVAFTRSLARIYGRTLMADGADAAFVKLQDLRDQPERYALGEHDLNNLGYQFLEQGHTAQALETFRINAALHAQSDNAYNSYGEALEKAGRIDEAVAMYRKSLRLNPGNTDSAEALKRLSR</sequence>
<keyword evidence="4" id="KW-0732">Signal</keyword>
<dbReference type="PANTHER" id="PTHR46825:SF9">
    <property type="entry name" value="BETA-LACTAMASE-RELATED DOMAIN-CONTAINING PROTEIN"/>
    <property type="match status" value="1"/>
</dbReference>
<dbReference type="Gene3D" id="3.40.710.10">
    <property type="entry name" value="DD-peptidase/beta-lactamase superfamily"/>
    <property type="match status" value="1"/>
</dbReference>
<feature type="signal peptide" evidence="4">
    <location>
        <begin position="1"/>
        <end position="23"/>
    </location>
</feature>
<dbReference type="SMART" id="SM00028">
    <property type="entry name" value="TPR"/>
    <property type="match status" value="2"/>
</dbReference>
<dbReference type="InterPro" id="IPR050491">
    <property type="entry name" value="AmpC-like"/>
</dbReference>
<dbReference type="InterPro" id="IPR012338">
    <property type="entry name" value="Beta-lactam/transpept-like"/>
</dbReference>
<reference evidence="7" key="1">
    <citation type="submission" date="2016-10" db="EMBL/GenBank/DDBJ databases">
        <authorList>
            <person name="Varghese N."/>
            <person name="Submissions S."/>
        </authorList>
    </citation>
    <scope>NUCLEOTIDE SEQUENCE [LARGE SCALE GENOMIC DNA]</scope>
    <source>
        <strain evidence="7">ATCC 25963</strain>
    </source>
</reference>
<dbReference type="PROSITE" id="PS50293">
    <property type="entry name" value="TPR_REGION"/>
    <property type="match status" value="1"/>
</dbReference>
<dbReference type="PANTHER" id="PTHR46825">
    <property type="entry name" value="D-ALANYL-D-ALANINE-CARBOXYPEPTIDASE/ENDOPEPTIDASE AMPH"/>
    <property type="match status" value="1"/>
</dbReference>
<dbReference type="InterPro" id="IPR011990">
    <property type="entry name" value="TPR-like_helical_dom_sf"/>
</dbReference>
<dbReference type="SUPFAM" id="SSF56601">
    <property type="entry name" value="beta-lactamase/transpeptidase-like"/>
    <property type="match status" value="1"/>
</dbReference>
<keyword evidence="2 3" id="KW-0802">TPR repeat</keyword>
<evidence type="ECO:0000313" key="6">
    <source>
        <dbReference type="EMBL" id="SFD49664.1"/>
    </source>
</evidence>
<dbReference type="AlphaFoldDB" id="A0A1I1ST82"/>
<evidence type="ECO:0000256" key="3">
    <source>
        <dbReference type="PROSITE-ProRule" id="PRU00339"/>
    </source>
</evidence>
<protein>
    <submittedName>
        <fullName evidence="6">CubicO group peptidase, beta-lactamase class C family</fullName>
    </submittedName>
</protein>
<dbReference type="Gene3D" id="1.25.40.10">
    <property type="entry name" value="Tetratricopeptide repeat domain"/>
    <property type="match status" value="1"/>
</dbReference>
<evidence type="ECO:0000256" key="1">
    <source>
        <dbReference type="ARBA" id="ARBA00022737"/>
    </source>
</evidence>
<dbReference type="EMBL" id="FOMX01000002">
    <property type="protein sequence ID" value="SFD49664.1"/>
    <property type="molecule type" value="Genomic_DNA"/>
</dbReference>
<gene>
    <name evidence="6" type="ORF">SAMN02745121_00253</name>
</gene>
<name>A0A1I1ST82_9BACT</name>
<dbReference type="InterPro" id="IPR019734">
    <property type="entry name" value="TPR_rpt"/>
</dbReference>
<feature type="domain" description="Beta-lactamase-related" evidence="5">
    <location>
        <begin position="46"/>
        <end position="377"/>
    </location>
</feature>
<evidence type="ECO:0000256" key="2">
    <source>
        <dbReference type="ARBA" id="ARBA00022803"/>
    </source>
</evidence>
<dbReference type="STRING" id="54.SAMN02745121_00253"/>